<dbReference type="EMBL" id="LAZR01054536">
    <property type="protein sequence ID" value="KKK78332.1"/>
    <property type="molecule type" value="Genomic_DNA"/>
</dbReference>
<sequence>MIKQLSLFLVAGLVLGLVGFAVAQWVIPDHDEIPGNDYDTASPVVIDVGVNVATGFVWLPIVDAAPGDIAVGDWLVVNNNAFPVYVDMSTVSTNSVLANALLLRIGTDPSGACDYPYHNADGTTNAMTDDVEVYNGPLEGASFGGLEILNSGTSNLFTCFSLVFPTTEESNVALADAQNSTTFIFDSDNTP</sequence>
<proteinExistence type="predicted"/>
<gene>
    <name evidence="1" type="ORF">LCGC14_2844630</name>
</gene>
<name>A0A0F8YA83_9ZZZZ</name>
<evidence type="ECO:0000313" key="1">
    <source>
        <dbReference type="EMBL" id="KKK78332.1"/>
    </source>
</evidence>
<comment type="caution">
    <text evidence="1">The sequence shown here is derived from an EMBL/GenBank/DDBJ whole genome shotgun (WGS) entry which is preliminary data.</text>
</comment>
<organism evidence="1">
    <name type="scientific">marine sediment metagenome</name>
    <dbReference type="NCBI Taxonomy" id="412755"/>
    <lineage>
        <taxon>unclassified sequences</taxon>
        <taxon>metagenomes</taxon>
        <taxon>ecological metagenomes</taxon>
    </lineage>
</organism>
<reference evidence="1" key="1">
    <citation type="journal article" date="2015" name="Nature">
        <title>Complex archaea that bridge the gap between prokaryotes and eukaryotes.</title>
        <authorList>
            <person name="Spang A."/>
            <person name="Saw J.H."/>
            <person name="Jorgensen S.L."/>
            <person name="Zaremba-Niedzwiedzka K."/>
            <person name="Martijn J."/>
            <person name="Lind A.E."/>
            <person name="van Eijk R."/>
            <person name="Schleper C."/>
            <person name="Guy L."/>
            <person name="Ettema T.J."/>
        </authorList>
    </citation>
    <scope>NUCLEOTIDE SEQUENCE</scope>
</reference>
<dbReference type="AlphaFoldDB" id="A0A0F8YA83"/>
<accession>A0A0F8YA83</accession>
<protein>
    <submittedName>
        <fullName evidence="1">Uncharacterized protein</fullName>
    </submittedName>
</protein>